<feature type="signal peptide" evidence="1">
    <location>
        <begin position="1"/>
        <end position="31"/>
    </location>
</feature>
<name>A0A5Y1YCP6_SALDZ</name>
<evidence type="ECO:0000256" key="1">
    <source>
        <dbReference type="SAM" id="SignalP"/>
    </source>
</evidence>
<proteinExistence type="predicted"/>
<keyword evidence="1" id="KW-0732">Signal</keyword>
<dbReference type="Proteomes" id="UP000839735">
    <property type="component" value="Unassembled WGS sequence"/>
</dbReference>
<accession>A0A5Y1YCP6</accession>
<sequence length="170" mass="17845">MYKKGYSYMKNFKILAVAAALSAVMTGSAFAEGHYQSGQALSIATTFNSAAASYAEVLSKHVNVVDGNVSSDTILAQVTNLPANSIIFDSQSGTEGQLKFSDVNGHSFNAIAYKSGDKNKVVSAGKDLPLVENTYVTQPGDVINISPVSNLTSAVAGVYTSTPTVYTWGE</sequence>
<dbReference type="AlphaFoldDB" id="A0A5Y1YCP6"/>
<reference evidence="2" key="1">
    <citation type="submission" date="2018-08" db="EMBL/GenBank/DDBJ databases">
        <authorList>
            <person name="Ashton P.M."/>
            <person name="Dallman T."/>
            <person name="Nair S."/>
            <person name="De Pinna E."/>
            <person name="Peters T."/>
            <person name="Grant K."/>
        </authorList>
    </citation>
    <scope>NUCLEOTIDE SEQUENCE [LARGE SCALE GENOMIC DNA]</scope>
    <source>
        <strain evidence="2">294779</strain>
    </source>
</reference>
<evidence type="ECO:0000313" key="2">
    <source>
        <dbReference type="EMBL" id="ECC3915965.1"/>
    </source>
</evidence>
<organism evidence="2">
    <name type="scientific">Salmonella diarizonae</name>
    <dbReference type="NCBI Taxonomy" id="59204"/>
    <lineage>
        <taxon>Bacteria</taxon>
        <taxon>Pseudomonadati</taxon>
        <taxon>Pseudomonadota</taxon>
        <taxon>Gammaproteobacteria</taxon>
        <taxon>Enterobacterales</taxon>
        <taxon>Enterobacteriaceae</taxon>
        <taxon>Salmonella</taxon>
    </lineage>
</organism>
<comment type="caution">
    <text evidence="2">The sequence shown here is derived from an EMBL/GenBank/DDBJ whole genome shotgun (WGS) entry which is preliminary data.</text>
</comment>
<dbReference type="EMBL" id="AAIBIC010000025">
    <property type="protein sequence ID" value="ECC3915965.1"/>
    <property type="molecule type" value="Genomic_DNA"/>
</dbReference>
<protein>
    <submittedName>
        <fullName evidence="2">Uncharacterized protein</fullName>
    </submittedName>
</protein>
<feature type="chain" id="PRO_5024989877" evidence="1">
    <location>
        <begin position="32"/>
        <end position="170"/>
    </location>
</feature>
<gene>
    <name evidence="2" type="ORF">CTQ69_18605</name>
</gene>